<dbReference type="EMBL" id="BMDI01000001">
    <property type="protein sequence ID" value="GGI17122.1"/>
    <property type="molecule type" value="Genomic_DNA"/>
</dbReference>
<dbReference type="Proteomes" id="UP000642180">
    <property type="component" value="Unassembled WGS sequence"/>
</dbReference>
<keyword evidence="1" id="KW-0812">Transmembrane</keyword>
<gene>
    <name evidence="3" type="ORF">GCM10008066_07400</name>
</gene>
<comment type="caution">
    <text evidence="3">The sequence shown here is derived from an EMBL/GenBank/DDBJ whole genome shotgun (WGS) entry which is preliminary data.</text>
</comment>
<accession>A0A8J3F180</accession>
<dbReference type="RefSeq" id="WP_188379922.1">
    <property type="nucleotide sequence ID" value="NZ_BMDI01000001.1"/>
</dbReference>
<feature type="transmembrane region" description="Helical" evidence="1">
    <location>
        <begin position="53"/>
        <end position="73"/>
    </location>
</feature>
<organism evidence="3 4">
    <name type="scientific">Oxalicibacterium faecigallinarum</name>
    <dbReference type="NCBI Taxonomy" id="573741"/>
    <lineage>
        <taxon>Bacteria</taxon>
        <taxon>Pseudomonadati</taxon>
        <taxon>Pseudomonadota</taxon>
        <taxon>Betaproteobacteria</taxon>
        <taxon>Burkholderiales</taxon>
        <taxon>Oxalobacteraceae</taxon>
        <taxon>Oxalicibacterium</taxon>
    </lineage>
</organism>
<protein>
    <submittedName>
        <fullName evidence="3">Membrane protein</fullName>
    </submittedName>
</protein>
<feature type="transmembrane region" description="Helical" evidence="1">
    <location>
        <begin position="115"/>
        <end position="135"/>
    </location>
</feature>
<evidence type="ECO:0000313" key="4">
    <source>
        <dbReference type="Proteomes" id="UP000642180"/>
    </source>
</evidence>
<sequence>MYSSVSAAPVYYRHPGPFHAILLAGTVPLFLGSLLGDIVYYKTYQIQWINFAAWLNAGGLLFCGLALLCALVQLFTASRKTGRPLMQVLLLAVTWIIGLFNAFEHAKDAWAAMPSSLILSAIVAALAVVAAWIGLSVPRSGGVQ</sequence>
<reference evidence="4" key="1">
    <citation type="journal article" date="2019" name="Int. J. Syst. Evol. Microbiol.">
        <title>The Global Catalogue of Microorganisms (GCM) 10K type strain sequencing project: providing services to taxonomists for standard genome sequencing and annotation.</title>
        <authorList>
            <consortium name="The Broad Institute Genomics Platform"/>
            <consortium name="The Broad Institute Genome Sequencing Center for Infectious Disease"/>
            <person name="Wu L."/>
            <person name="Ma J."/>
        </authorList>
    </citation>
    <scope>NUCLEOTIDE SEQUENCE [LARGE SCALE GENOMIC DNA]</scope>
    <source>
        <strain evidence="4">CCM 2767</strain>
    </source>
</reference>
<feature type="domain" description="DUF2231" evidence="2">
    <location>
        <begin position="17"/>
        <end position="138"/>
    </location>
</feature>
<dbReference type="Pfam" id="PF09990">
    <property type="entry name" value="DUF2231"/>
    <property type="match status" value="1"/>
</dbReference>
<dbReference type="AlphaFoldDB" id="A0A8J3F180"/>
<evidence type="ECO:0000259" key="2">
    <source>
        <dbReference type="Pfam" id="PF09990"/>
    </source>
</evidence>
<dbReference type="InterPro" id="IPR019251">
    <property type="entry name" value="DUF2231_TM"/>
</dbReference>
<feature type="transmembrane region" description="Helical" evidence="1">
    <location>
        <begin position="20"/>
        <end position="41"/>
    </location>
</feature>
<keyword evidence="1" id="KW-0472">Membrane</keyword>
<feature type="transmembrane region" description="Helical" evidence="1">
    <location>
        <begin position="85"/>
        <end position="103"/>
    </location>
</feature>
<evidence type="ECO:0000313" key="3">
    <source>
        <dbReference type="EMBL" id="GGI17122.1"/>
    </source>
</evidence>
<keyword evidence="4" id="KW-1185">Reference proteome</keyword>
<dbReference type="PIRSF" id="PIRSF029509">
    <property type="entry name" value="UCP029509"/>
    <property type="match status" value="1"/>
</dbReference>
<keyword evidence="1" id="KW-1133">Transmembrane helix</keyword>
<proteinExistence type="predicted"/>
<name>A0A8J3F180_9BURK</name>
<evidence type="ECO:0000256" key="1">
    <source>
        <dbReference type="SAM" id="Phobius"/>
    </source>
</evidence>
<dbReference type="InterPro" id="IPR016923">
    <property type="entry name" value="UCP029509"/>
</dbReference>